<evidence type="ECO:0000313" key="2">
    <source>
        <dbReference type="Proteomes" id="UP000067626"/>
    </source>
</evidence>
<accession>A0A0K1EPU6</accession>
<keyword evidence="2" id="KW-1185">Reference proteome</keyword>
<organism evidence="1 2">
    <name type="scientific">Chondromyces crocatus</name>
    <dbReference type="NCBI Taxonomy" id="52"/>
    <lineage>
        <taxon>Bacteria</taxon>
        <taxon>Pseudomonadati</taxon>
        <taxon>Myxococcota</taxon>
        <taxon>Polyangia</taxon>
        <taxon>Polyangiales</taxon>
        <taxon>Polyangiaceae</taxon>
        <taxon>Chondromyces</taxon>
    </lineage>
</organism>
<sequence>MLELLQHLASIQPAVRLTTLRREDFTESALRELHTMACSLMAEDFAHFRVHAETNDRVHVFRHAETCAVVGFQFWGTAPMELPRSRAIIGGKLRVLPAFRNRGLHLISGLLFFLELKLEHPLTRYYRLSMASLFGFVSITEALAQYEVFDPRRGGGRGVTPEEQEALRTAFVALAGKSDFRVDEETGLIFVDIFMTEETLGQYPPGYFERSAARAYAAVNPDYRSNGCYVGFWFRFSPANLAAMTRAILRKLGRARARSASGRVTSVAS</sequence>
<dbReference type="RefSeq" id="WP_050434434.1">
    <property type="nucleotide sequence ID" value="NZ_CP012159.1"/>
</dbReference>
<proteinExistence type="predicted"/>
<reference evidence="1 2" key="1">
    <citation type="submission" date="2015-07" db="EMBL/GenBank/DDBJ databases">
        <title>Genome analysis of myxobacterium Chondromyces crocatus Cm c5 reveals a high potential for natural compound synthesis and the genetic basis for the loss of fruiting body formation.</title>
        <authorList>
            <person name="Zaburannyi N."/>
            <person name="Bunk B."/>
            <person name="Maier J."/>
            <person name="Overmann J."/>
            <person name="Mueller R."/>
        </authorList>
    </citation>
    <scope>NUCLEOTIDE SEQUENCE [LARGE SCALE GENOMIC DNA]</scope>
    <source>
        <strain evidence="1 2">Cm c5</strain>
    </source>
</reference>
<gene>
    <name evidence="1" type="ORF">CMC5_071040</name>
</gene>
<dbReference type="KEGG" id="ccro:CMC5_071040"/>
<dbReference type="AlphaFoldDB" id="A0A0K1EPU6"/>
<dbReference type="Proteomes" id="UP000067626">
    <property type="component" value="Chromosome"/>
</dbReference>
<dbReference type="STRING" id="52.CMC5_071040"/>
<protein>
    <submittedName>
        <fullName evidence="1">Uncharacterized protein</fullName>
    </submittedName>
</protein>
<name>A0A0K1EPU6_CHOCO</name>
<dbReference type="OrthoDB" id="5512045at2"/>
<dbReference type="EMBL" id="CP012159">
    <property type="protein sequence ID" value="AKT42876.1"/>
    <property type="molecule type" value="Genomic_DNA"/>
</dbReference>
<evidence type="ECO:0000313" key="1">
    <source>
        <dbReference type="EMBL" id="AKT42876.1"/>
    </source>
</evidence>